<reference evidence="2 3" key="1">
    <citation type="submission" date="2020-06" db="EMBL/GenBank/DDBJ databases">
        <title>Oricola thermophila sp. nov. isolated from a tidal sediments.</title>
        <authorList>
            <person name="Kwon K.K."/>
            <person name="Yang S.-H."/>
            <person name="Park M.-J."/>
        </authorList>
    </citation>
    <scope>NUCLEOTIDE SEQUENCE [LARGE SCALE GENOMIC DNA]</scope>
    <source>
        <strain evidence="2 3">MEBiC13590</strain>
    </source>
</reference>
<dbReference type="Proteomes" id="UP000509367">
    <property type="component" value="Chromosome"/>
</dbReference>
<proteinExistence type="predicted"/>
<protein>
    <submittedName>
        <fullName evidence="2">Uncharacterized protein</fullName>
    </submittedName>
</protein>
<dbReference type="RefSeq" id="WP_175275152.1">
    <property type="nucleotide sequence ID" value="NZ_CP054836.1"/>
</dbReference>
<dbReference type="KEGG" id="orm:HTY61_01645"/>
<name>A0A6N1V8G6_9HYPH</name>
<feature type="region of interest" description="Disordered" evidence="1">
    <location>
        <begin position="85"/>
        <end position="104"/>
    </location>
</feature>
<organism evidence="2 3">
    <name type="scientific">Oricola thermophila</name>
    <dbReference type="NCBI Taxonomy" id="2742145"/>
    <lineage>
        <taxon>Bacteria</taxon>
        <taxon>Pseudomonadati</taxon>
        <taxon>Pseudomonadota</taxon>
        <taxon>Alphaproteobacteria</taxon>
        <taxon>Hyphomicrobiales</taxon>
        <taxon>Ahrensiaceae</taxon>
        <taxon>Oricola</taxon>
    </lineage>
</organism>
<sequence>MRTDVSPGEIVDLICWSGFEPAPRLSGCVGALLPPIRELEAVFGTATLVYALAAILAELALECDDNARAALLLRNCARIVEIETSRDRSTAESAGSRANEGMAQ</sequence>
<gene>
    <name evidence="2" type="ORF">HTY61_01645</name>
</gene>
<dbReference type="AlphaFoldDB" id="A0A6N1V8G6"/>
<evidence type="ECO:0000256" key="1">
    <source>
        <dbReference type="SAM" id="MobiDB-lite"/>
    </source>
</evidence>
<keyword evidence="3" id="KW-1185">Reference proteome</keyword>
<dbReference type="EMBL" id="CP054836">
    <property type="protein sequence ID" value="QKV17256.1"/>
    <property type="molecule type" value="Genomic_DNA"/>
</dbReference>
<evidence type="ECO:0000313" key="2">
    <source>
        <dbReference type="EMBL" id="QKV17256.1"/>
    </source>
</evidence>
<accession>A0A6N1V8G6</accession>
<evidence type="ECO:0000313" key="3">
    <source>
        <dbReference type="Proteomes" id="UP000509367"/>
    </source>
</evidence>